<evidence type="ECO:0000313" key="2">
    <source>
        <dbReference type="Proteomes" id="UP000002168"/>
    </source>
</evidence>
<dbReference type="HOGENOM" id="CLU_150629_1_0_6"/>
<organism evidence="1 2">
    <name type="scientific">Shewanella woodyi (strain ATCC 51908 / MS32)</name>
    <dbReference type="NCBI Taxonomy" id="392500"/>
    <lineage>
        <taxon>Bacteria</taxon>
        <taxon>Pseudomonadati</taxon>
        <taxon>Pseudomonadota</taxon>
        <taxon>Gammaproteobacteria</taxon>
        <taxon>Alteromonadales</taxon>
        <taxon>Shewanellaceae</taxon>
        <taxon>Shewanella</taxon>
    </lineage>
</organism>
<dbReference type="Proteomes" id="UP000002168">
    <property type="component" value="Chromosome"/>
</dbReference>
<keyword evidence="2" id="KW-1185">Reference proteome</keyword>
<dbReference type="PROSITE" id="PS51257">
    <property type="entry name" value="PROKAR_LIPOPROTEIN"/>
    <property type="match status" value="1"/>
</dbReference>
<dbReference type="KEGG" id="swd:Swoo_0387"/>
<accession>B1KPB6</accession>
<protein>
    <recommendedName>
        <fullName evidence="3">Lipoprotein</fullName>
    </recommendedName>
</protein>
<name>B1KPB6_SHEWM</name>
<reference evidence="1 2" key="1">
    <citation type="submission" date="2008-02" db="EMBL/GenBank/DDBJ databases">
        <title>Complete sequence of Shewanella woodyi ATCC 51908.</title>
        <authorList>
            <consortium name="US DOE Joint Genome Institute"/>
            <person name="Copeland A."/>
            <person name="Lucas S."/>
            <person name="Lapidus A."/>
            <person name="Glavina del Rio T."/>
            <person name="Dalin E."/>
            <person name="Tice H."/>
            <person name="Bruce D."/>
            <person name="Goodwin L."/>
            <person name="Pitluck S."/>
            <person name="Sims D."/>
            <person name="Brettin T."/>
            <person name="Detter J.C."/>
            <person name="Han C."/>
            <person name="Kuske C.R."/>
            <person name="Schmutz J."/>
            <person name="Larimer F."/>
            <person name="Land M."/>
            <person name="Hauser L."/>
            <person name="Kyrpides N."/>
            <person name="Lykidis A."/>
            <person name="Zhao J.-S."/>
            <person name="Richardson P."/>
        </authorList>
    </citation>
    <scope>NUCLEOTIDE SEQUENCE [LARGE SCALE GENOMIC DNA]</scope>
    <source>
        <strain evidence="2">ATCC 51908 / MS32</strain>
    </source>
</reference>
<evidence type="ECO:0000313" key="1">
    <source>
        <dbReference type="EMBL" id="ACA84686.1"/>
    </source>
</evidence>
<dbReference type="AlphaFoldDB" id="B1KPB6"/>
<dbReference type="EMBL" id="CP000961">
    <property type="protein sequence ID" value="ACA84686.1"/>
    <property type="molecule type" value="Genomic_DNA"/>
</dbReference>
<dbReference type="eggNOG" id="ENOG5033MTI">
    <property type="taxonomic scope" value="Bacteria"/>
</dbReference>
<gene>
    <name evidence="1" type="ordered locus">Swoo_0387</name>
</gene>
<sequence length="136" mass="14554" precursor="true">MKYGYLLLVILLLSGCLNIPPPQRGYTAPANNVCSVIAGATIVASDGQYLGKITNQYDSDSVLNDYGSYGGSYSATSIWNQYGSYGGEYSANSPFNEFSSSPPRIVKGGSVIGYLSVNQSLANSLNPYVIKSCKFY</sequence>
<evidence type="ECO:0008006" key="3">
    <source>
        <dbReference type="Google" id="ProtNLM"/>
    </source>
</evidence>
<proteinExistence type="predicted"/>